<keyword evidence="6" id="KW-1185">Reference proteome</keyword>
<dbReference type="InterPro" id="IPR036286">
    <property type="entry name" value="LexA/Signal_pep-like_sf"/>
</dbReference>
<dbReference type="PANTHER" id="PTHR40661:SF3">
    <property type="entry name" value="FELS-1 PROPHAGE TRANSCRIPTIONAL REGULATOR"/>
    <property type="match status" value="1"/>
</dbReference>
<dbReference type="InterPro" id="IPR001387">
    <property type="entry name" value="Cro/C1-type_HTH"/>
</dbReference>
<organism evidence="5 6">
    <name type="scientific">Aureibacter tunicatorum</name>
    <dbReference type="NCBI Taxonomy" id="866807"/>
    <lineage>
        <taxon>Bacteria</taxon>
        <taxon>Pseudomonadati</taxon>
        <taxon>Bacteroidota</taxon>
        <taxon>Cytophagia</taxon>
        <taxon>Cytophagales</taxon>
        <taxon>Persicobacteraceae</taxon>
        <taxon>Aureibacter</taxon>
    </lineage>
</organism>
<dbReference type="PANTHER" id="PTHR40661">
    <property type="match status" value="1"/>
</dbReference>
<evidence type="ECO:0000259" key="4">
    <source>
        <dbReference type="PROSITE" id="PS50943"/>
    </source>
</evidence>
<feature type="domain" description="HTH cro/C1-type" evidence="4">
    <location>
        <begin position="8"/>
        <end position="62"/>
    </location>
</feature>
<dbReference type="CDD" id="cd06462">
    <property type="entry name" value="Peptidase_S24_S26"/>
    <property type="match status" value="1"/>
</dbReference>
<keyword evidence="1" id="KW-0805">Transcription regulation</keyword>
<evidence type="ECO:0000313" key="5">
    <source>
        <dbReference type="EMBL" id="MDR6239297.1"/>
    </source>
</evidence>
<keyword evidence="2" id="KW-0238">DNA-binding</keyword>
<dbReference type="RefSeq" id="WP_309938904.1">
    <property type="nucleotide sequence ID" value="NZ_AP025305.1"/>
</dbReference>
<dbReference type="EMBL" id="JAVDQD010000002">
    <property type="protein sequence ID" value="MDR6239297.1"/>
    <property type="molecule type" value="Genomic_DNA"/>
</dbReference>
<dbReference type="SUPFAM" id="SSF51306">
    <property type="entry name" value="LexA/Signal peptidase"/>
    <property type="match status" value="1"/>
</dbReference>
<dbReference type="PROSITE" id="PS50943">
    <property type="entry name" value="HTH_CROC1"/>
    <property type="match status" value="1"/>
</dbReference>
<dbReference type="Pfam" id="PF00717">
    <property type="entry name" value="Peptidase_S24"/>
    <property type="match status" value="1"/>
</dbReference>
<name>A0AAE3XLV2_9BACT</name>
<dbReference type="SUPFAM" id="SSF47413">
    <property type="entry name" value="lambda repressor-like DNA-binding domains"/>
    <property type="match status" value="1"/>
</dbReference>
<evidence type="ECO:0000256" key="1">
    <source>
        <dbReference type="ARBA" id="ARBA00023015"/>
    </source>
</evidence>
<keyword evidence="3" id="KW-0804">Transcription</keyword>
<evidence type="ECO:0000256" key="3">
    <source>
        <dbReference type="ARBA" id="ARBA00023163"/>
    </source>
</evidence>
<sequence length="291" mass="33023">MTLISRNIKFFRKRLNITQAKFAELIGVKRSLVGAYEEGRSDPRLVNLLTISRLFKVSVDHLITLEFAKLSEKKIKDIQTIFEAKNKVTKPAKTDTKILTITVDNEENENIELVPHKASAGYTSGYADPDYIQDLPKFQLPMLPNDGTYRAFEISGDSMLPLQSGTVIISKYIENISSVKNGQTYVLVTKDEGVVYKRVFNYLDENSKFFLVSDNESYEPYEVFGDDVLEVWEAKAFISVAFPEGNNYYQNNTQANNTSTTAQKEAPTITLEDLTKIVIELKDEVTKLKRS</sequence>
<dbReference type="Proteomes" id="UP001185092">
    <property type="component" value="Unassembled WGS sequence"/>
</dbReference>
<comment type="caution">
    <text evidence="5">The sequence shown here is derived from an EMBL/GenBank/DDBJ whole genome shotgun (WGS) entry which is preliminary data.</text>
</comment>
<dbReference type="InterPro" id="IPR010982">
    <property type="entry name" value="Lambda_DNA-bd_dom_sf"/>
</dbReference>
<proteinExistence type="predicted"/>
<accession>A0AAE3XLV2</accession>
<dbReference type="AlphaFoldDB" id="A0AAE3XLV2"/>
<gene>
    <name evidence="5" type="ORF">HNQ88_002334</name>
</gene>
<dbReference type="InterPro" id="IPR015927">
    <property type="entry name" value="Peptidase_S24_S26A/B/C"/>
</dbReference>
<dbReference type="GO" id="GO:0003677">
    <property type="term" value="F:DNA binding"/>
    <property type="evidence" value="ECO:0007669"/>
    <property type="project" value="UniProtKB-KW"/>
</dbReference>
<protein>
    <submittedName>
        <fullName evidence="5">Transcriptional regulator with XRE-family HTH domain</fullName>
    </submittedName>
</protein>
<dbReference type="Gene3D" id="1.10.260.40">
    <property type="entry name" value="lambda repressor-like DNA-binding domains"/>
    <property type="match status" value="1"/>
</dbReference>
<evidence type="ECO:0000256" key="2">
    <source>
        <dbReference type="ARBA" id="ARBA00023125"/>
    </source>
</evidence>
<dbReference type="Gene3D" id="2.10.109.10">
    <property type="entry name" value="Umud Fragment, subunit A"/>
    <property type="match status" value="1"/>
</dbReference>
<dbReference type="CDD" id="cd00093">
    <property type="entry name" value="HTH_XRE"/>
    <property type="match status" value="1"/>
</dbReference>
<reference evidence="5" key="1">
    <citation type="submission" date="2023-07" db="EMBL/GenBank/DDBJ databases">
        <title>Genomic Encyclopedia of Type Strains, Phase IV (KMG-IV): sequencing the most valuable type-strain genomes for metagenomic binning, comparative biology and taxonomic classification.</title>
        <authorList>
            <person name="Goeker M."/>
        </authorList>
    </citation>
    <scope>NUCLEOTIDE SEQUENCE</scope>
    <source>
        <strain evidence="5">DSM 26174</strain>
    </source>
</reference>
<dbReference type="Pfam" id="PF01381">
    <property type="entry name" value="HTH_3"/>
    <property type="match status" value="1"/>
</dbReference>
<evidence type="ECO:0000313" key="6">
    <source>
        <dbReference type="Proteomes" id="UP001185092"/>
    </source>
</evidence>
<dbReference type="SMART" id="SM00530">
    <property type="entry name" value="HTH_XRE"/>
    <property type="match status" value="1"/>
</dbReference>